<comment type="function">
    <text evidence="13">Probable chloride channel.</text>
</comment>
<organism evidence="16 17">
    <name type="scientific">Labeo rohita</name>
    <name type="common">Indian major carp</name>
    <name type="synonym">Cyprinus rohita</name>
    <dbReference type="NCBI Taxonomy" id="84645"/>
    <lineage>
        <taxon>Eukaryota</taxon>
        <taxon>Metazoa</taxon>
        <taxon>Chordata</taxon>
        <taxon>Craniata</taxon>
        <taxon>Vertebrata</taxon>
        <taxon>Euteleostomi</taxon>
        <taxon>Actinopterygii</taxon>
        <taxon>Neopterygii</taxon>
        <taxon>Teleostei</taxon>
        <taxon>Ostariophysi</taxon>
        <taxon>Cypriniformes</taxon>
        <taxon>Cyprinidae</taxon>
        <taxon>Labeoninae</taxon>
        <taxon>Labeonini</taxon>
        <taxon>Labeo</taxon>
    </lineage>
</organism>
<dbReference type="GO" id="GO:0005886">
    <property type="term" value="C:plasma membrane"/>
    <property type="evidence" value="ECO:0007669"/>
    <property type="project" value="UniProtKB-SubCell"/>
</dbReference>
<dbReference type="Proteomes" id="UP000290572">
    <property type="component" value="Unassembled WGS sequence"/>
</dbReference>
<feature type="transmembrane region" description="Helical" evidence="13">
    <location>
        <begin position="464"/>
        <end position="485"/>
    </location>
</feature>
<keyword evidence="8 13" id="KW-0472">Membrane</keyword>
<evidence type="ECO:0000256" key="15">
    <source>
        <dbReference type="SAM" id="MobiDB-lite"/>
    </source>
</evidence>
<comment type="subcellular location">
    <subcellularLocation>
        <location evidence="1 13">Cell membrane</location>
        <topology evidence="1 13">Multi-pass membrane protein</topology>
    </subcellularLocation>
</comment>
<keyword evidence="11 13" id="KW-0868">Chloride</keyword>
<name>A0A498MNC6_LABRO</name>
<evidence type="ECO:0000313" key="17">
    <source>
        <dbReference type="Proteomes" id="UP000290572"/>
    </source>
</evidence>
<evidence type="ECO:0000256" key="8">
    <source>
        <dbReference type="ARBA" id="ARBA00023136"/>
    </source>
</evidence>
<dbReference type="PANTHER" id="PTHR12424:SF4">
    <property type="entry name" value="PROTEIN TWEETY HOMOLOG 3"/>
    <property type="match status" value="1"/>
</dbReference>
<sequence length="922" mass="104349">MSVVAGELVTEEEVEDLAEDSLCSSYVSDTEKKSRKKKVSGRPPPSPRTLSKSPKEADYSVTQTSISMTSTPEYLKEALGMKKPKYSRSASNGYVPGTPDYKDKEEMYDEIIDLKKTIQSQKAESDKMKAKLRHLEEESAKKDRQIEQLLDPVKDPEYARGLVDRKTDPRSIINGLKQRILRLEQQCKDKENALSQLQSELKTTNMQEMKITVETYFEEVQRMRALLESTERSNKTERKHNRRQNKTLSATVLKLTNTVQQLESENQELKKELTQEEMNMMESPACRAKAYMDWSKQRLVRRILELEKRVEQIKNLQITKASDSQKSPDNKGTESKSANQSDSVNTEMEPSVIKENDVHLREAIKKLGKENKELQEKLTQREQEMGALTIEINCLKEKLEEEGKLRLVQGPSQSQICVNTMAAVVNYSPPWWVNLFHRLPHFNLQFQLTGSDFRPEDSEYQKSVLLLGAVALVCLALDLLFLLFYSFWLCCRRRKNQDSPNADCCCTAWCVIIATLVCSAGIAVGFYGNGETCDGMTRLTYSLRHANQTVAGIDKLVSESTSSLNETLQEGLVQLETVYSKNTDYLSIVQKLQGQLDELINLMVEVPFWSNTDLSLDNLASVTEQYDWYRWLGYLGLLLFDVIICLLVLVGLIRNSRSILISVCLLGVLTLVISWASLGLEFSVAVTASDFCVAPDSYITKVTRENAVINQDILQYYLKCSMGQTNPFQQKLSGSHKALVEMQDDVSELLRSAIREFPKTKSNLEEMQAVLNSTEVSLHHLTALVDCRSLHMDYVQALTGLCYDGVEGLIYLVLFSFVTALMFSSIVCSVPHTWQSKRSEEEDGDETSATLGPRAPHDNLYRVHMPSLYSCGSSTYGSEASLPAAAHTVSNAPVTEYMSYVMQITMLCERRKQKNEEEGLCF</sequence>
<feature type="coiled-coil region" evidence="14">
    <location>
        <begin position="173"/>
        <end position="207"/>
    </location>
</feature>
<evidence type="ECO:0000256" key="9">
    <source>
        <dbReference type="ARBA" id="ARBA00023173"/>
    </source>
</evidence>
<accession>A0A498MNC6</accession>
<keyword evidence="6 13" id="KW-1133">Transmembrane helix</keyword>
<evidence type="ECO:0000256" key="11">
    <source>
        <dbReference type="ARBA" id="ARBA00023214"/>
    </source>
</evidence>
<keyword evidence="10" id="KW-0325">Glycoprotein</keyword>
<comment type="similarity">
    <text evidence="2 13">Belongs to the tweety family.</text>
</comment>
<keyword evidence="9 13" id="KW-0869">Chloride channel</keyword>
<feature type="region of interest" description="Disordered" evidence="15">
    <location>
        <begin position="24"/>
        <end position="69"/>
    </location>
</feature>
<feature type="transmembrane region" description="Helical" evidence="13">
    <location>
        <begin position="631"/>
        <end position="652"/>
    </location>
</feature>
<keyword evidence="5 13" id="KW-0812">Transmembrane</keyword>
<dbReference type="PANTHER" id="PTHR12424">
    <property type="entry name" value="TWEETY-RELATED"/>
    <property type="match status" value="1"/>
</dbReference>
<proteinExistence type="inferred from homology"/>
<keyword evidence="7 13" id="KW-0406">Ion transport</keyword>
<dbReference type="GO" id="GO:0072320">
    <property type="term" value="F:volume-sensitive chloride channel activity"/>
    <property type="evidence" value="ECO:0007669"/>
    <property type="project" value="TreeGrafter"/>
</dbReference>
<feature type="transmembrane region" description="Helical" evidence="13">
    <location>
        <begin position="659"/>
        <end position="678"/>
    </location>
</feature>
<evidence type="ECO:0000256" key="5">
    <source>
        <dbReference type="ARBA" id="ARBA00022692"/>
    </source>
</evidence>
<feature type="transmembrane region" description="Helical" evidence="13">
    <location>
        <begin position="506"/>
        <end position="528"/>
    </location>
</feature>
<feature type="region of interest" description="Disordered" evidence="15">
    <location>
        <begin position="319"/>
        <end position="355"/>
    </location>
</feature>
<feature type="region of interest" description="Disordered" evidence="15">
    <location>
        <begin position="837"/>
        <end position="858"/>
    </location>
</feature>
<evidence type="ECO:0000256" key="4">
    <source>
        <dbReference type="ARBA" id="ARBA00022475"/>
    </source>
</evidence>
<evidence type="ECO:0000256" key="6">
    <source>
        <dbReference type="ARBA" id="ARBA00022989"/>
    </source>
</evidence>
<dbReference type="GO" id="GO:0005229">
    <property type="term" value="F:intracellularly calcium-gated chloride channel activity"/>
    <property type="evidence" value="ECO:0007669"/>
    <property type="project" value="TreeGrafter"/>
</dbReference>
<evidence type="ECO:0000256" key="13">
    <source>
        <dbReference type="RuleBase" id="RU361114"/>
    </source>
</evidence>
<protein>
    <recommendedName>
        <fullName evidence="13">Protein tweety homolog</fullName>
    </recommendedName>
</protein>
<evidence type="ECO:0000256" key="1">
    <source>
        <dbReference type="ARBA" id="ARBA00004651"/>
    </source>
</evidence>
<feature type="compositionally biased region" description="Polar residues" evidence="15">
    <location>
        <begin position="60"/>
        <end position="69"/>
    </location>
</feature>
<gene>
    <name evidence="16" type="ORF">ROHU_026124</name>
</gene>
<feature type="coiled-coil region" evidence="14">
    <location>
        <begin position="104"/>
        <end position="145"/>
    </location>
</feature>
<evidence type="ECO:0000256" key="3">
    <source>
        <dbReference type="ARBA" id="ARBA00022448"/>
    </source>
</evidence>
<keyword evidence="14" id="KW-0175">Coiled coil</keyword>
<dbReference type="Pfam" id="PF04906">
    <property type="entry name" value="Tweety"/>
    <property type="match status" value="1"/>
</dbReference>
<evidence type="ECO:0000256" key="10">
    <source>
        <dbReference type="ARBA" id="ARBA00023180"/>
    </source>
</evidence>
<keyword evidence="4" id="KW-1003">Cell membrane</keyword>
<feature type="coiled-coil region" evidence="14">
    <location>
        <begin position="357"/>
        <end position="398"/>
    </location>
</feature>
<dbReference type="InterPro" id="IPR006990">
    <property type="entry name" value="Tweety"/>
</dbReference>
<keyword evidence="12 13" id="KW-0407">Ion channel</keyword>
<dbReference type="CDD" id="cd07912">
    <property type="entry name" value="Tweety_N"/>
    <property type="match status" value="1"/>
</dbReference>
<evidence type="ECO:0000256" key="2">
    <source>
        <dbReference type="ARBA" id="ARBA00009849"/>
    </source>
</evidence>
<evidence type="ECO:0000256" key="7">
    <source>
        <dbReference type="ARBA" id="ARBA00023065"/>
    </source>
</evidence>
<feature type="coiled-coil region" evidence="14">
    <location>
        <begin position="245"/>
        <end position="316"/>
    </location>
</feature>
<dbReference type="AlphaFoldDB" id="A0A498MNC6"/>
<keyword evidence="3 13" id="KW-0813">Transport</keyword>
<comment type="caution">
    <text evidence="16">The sequence shown here is derived from an EMBL/GenBank/DDBJ whole genome shotgun (WGS) entry which is preliminary data.</text>
</comment>
<feature type="compositionally biased region" description="Polar residues" evidence="15">
    <location>
        <begin position="335"/>
        <end position="348"/>
    </location>
</feature>
<dbReference type="EMBL" id="QBIY01012713">
    <property type="protein sequence ID" value="RXN18517.1"/>
    <property type="molecule type" value="Genomic_DNA"/>
</dbReference>
<feature type="transmembrane region" description="Helical" evidence="13">
    <location>
        <begin position="809"/>
        <end position="830"/>
    </location>
</feature>
<keyword evidence="17" id="KW-1185">Reference proteome</keyword>
<evidence type="ECO:0000256" key="12">
    <source>
        <dbReference type="ARBA" id="ARBA00023303"/>
    </source>
</evidence>
<evidence type="ECO:0000313" key="16">
    <source>
        <dbReference type="EMBL" id="RXN18517.1"/>
    </source>
</evidence>
<reference evidence="16 17" key="1">
    <citation type="submission" date="2018-03" db="EMBL/GenBank/DDBJ databases">
        <title>Draft genome sequence of Rohu Carp (Labeo rohita).</title>
        <authorList>
            <person name="Das P."/>
            <person name="Kushwaha B."/>
            <person name="Joshi C.G."/>
            <person name="Kumar D."/>
            <person name="Nagpure N.S."/>
            <person name="Sahoo L."/>
            <person name="Das S.P."/>
            <person name="Bit A."/>
            <person name="Patnaik S."/>
            <person name="Meher P.K."/>
            <person name="Jayasankar P."/>
            <person name="Koringa P.G."/>
            <person name="Patel N.V."/>
            <person name="Hinsu A.T."/>
            <person name="Kumar R."/>
            <person name="Pandey M."/>
            <person name="Agarwal S."/>
            <person name="Srivastava S."/>
            <person name="Singh M."/>
            <person name="Iquebal M.A."/>
            <person name="Jaiswal S."/>
            <person name="Angadi U.B."/>
            <person name="Kumar N."/>
            <person name="Raza M."/>
            <person name="Shah T.M."/>
            <person name="Rai A."/>
            <person name="Jena J.K."/>
        </authorList>
    </citation>
    <scope>NUCLEOTIDE SEQUENCE [LARGE SCALE GENOMIC DNA]</scope>
    <source>
        <strain evidence="16">DASCIFA01</strain>
        <tissue evidence="16">Testis</tissue>
    </source>
</reference>
<evidence type="ECO:0000256" key="14">
    <source>
        <dbReference type="SAM" id="Coils"/>
    </source>
</evidence>
<dbReference type="GO" id="GO:0034707">
    <property type="term" value="C:chloride channel complex"/>
    <property type="evidence" value="ECO:0007669"/>
    <property type="project" value="UniProtKB-UniRule"/>
</dbReference>